<keyword evidence="1" id="KW-0812">Transmembrane</keyword>
<organism evidence="2 3">
    <name type="scientific">Stenotrophomonas beteli</name>
    <dbReference type="NCBI Taxonomy" id="3384461"/>
    <lineage>
        <taxon>Bacteria</taxon>
        <taxon>Pseudomonadati</taxon>
        <taxon>Pseudomonadota</taxon>
        <taxon>Gammaproteobacteria</taxon>
        <taxon>Lysobacterales</taxon>
        <taxon>Lysobacteraceae</taxon>
        <taxon>Stenotrophomonas</taxon>
        <taxon>Stenotrophomonas maltophilia group</taxon>
    </lineage>
</organism>
<dbReference type="Proteomes" id="UP000051757">
    <property type="component" value="Unassembled WGS sequence"/>
</dbReference>
<keyword evidence="1" id="KW-1133">Transmembrane helix</keyword>
<feature type="transmembrane region" description="Helical" evidence="1">
    <location>
        <begin position="125"/>
        <end position="146"/>
    </location>
</feature>
<proteinExistence type="predicted"/>
<evidence type="ECO:0000256" key="1">
    <source>
        <dbReference type="SAM" id="Phobius"/>
    </source>
</evidence>
<name>A0A0R0B444_9GAMM</name>
<gene>
    <name evidence="2" type="ORF">ARC23_16770</name>
</gene>
<dbReference type="AlphaFoldDB" id="A0A0R0B444"/>
<feature type="transmembrane region" description="Helical" evidence="1">
    <location>
        <begin position="7"/>
        <end position="28"/>
    </location>
</feature>
<evidence type="ECO:0000313" key="3">
    <source>
        <dbReference type="Proteomes" id="UP000051757"/>
    </source>
</evidence>
<evidence type="ECO:0000313" key="2">
    <source>
        <dbReference type="EMBL" id="KRG48487.1"/>
    </source>
</evidence>
<comment type="caution">
    <text evidence="2">The sequence shown here is derived from an EMBL/GenBank/DDBJ whole genome shotgun (WGS) entry which is preliminary data.</text>
</comment>
<keyword evidence="3" id="KW-1185">Reference proteome</keyword>
<reference evidence="2 3" key="1">
    <citation type="journal article" date="2016" name="Front. Microbiol.">
        <title>Genome Sequence of Type Strains of Genus Stenotrophomonas.</title>
        <authorList>
            <person name="Patil P.P."/>
            <person name="Midha S."/>
            <person name="Kumar S."/>
            <person name="Patil P.B."/>
        </authorList>
    </citation>
    <scope>NUCLEOTIDE SEQUENCE [LARGE SCALE GENOMIC DNA]</scope>
    <source>
        <strain evidence="2 3">LMG 978</strain>
    </source>
</reference>
<keyword evidence="1" id="KW-0472">Membrane</keyword>
<accession>A0A0R0B444</accession>
<dbReference type="OrthoDB" id="5653981at2"/>
<sequence length="172" mass="18804">MPTLLRCFLLFFFAVGLLILVAAAWLFVDVQRFARKAVSVTGTVVAVQAEDARSEMEGMPARDITLHRPVVRFQTAQGQMIQFTASFATGAPLYVVGEQVQVLYPGGMPSKARIQHPGLRWGAPLLLALMGMGFCLIAACVHRLCVRYWPILFGQRDGGHVARLGIVVAHLA</sequence>
<protein>
    <recommendedName>
        <fullName evidence="4">DUF3592 domain-containing protein</fullName>
    </recommendedName>
</protein>
<evidence type="ECO:0008006" key="4">
    <source>
        <dbReference type="Google" id="ProtNLM"/>
    </source>
</evidence>
<dbReference type="EMBL" id="LLXV01000057">
    <property type="protein sequence ID" value="KRG48487.1"/>
    <property type="molecule type" value="Genomic_DNA"/>
</dbReference>